<accession>A0ACB8YC74</accession>
<keyword evidence="2" id="KW-1185">Reference proteome</keyword>
<evidence type="ECO:0000313" key="1">
    <source>
        <dbReference type="EMBL" id="KAI3682630.1"/>
    </source>
</evidence>
<dbReference type="Proteomes" id="UP001056120">
    <property type="component" value="Linkage Group LG28"/>
</dbReference>
<reference evidence="1 2" key="2">
    <citation type="journal article" date="2022" name="Mol. Ecol. Resour.">
        <title>The genomes of chicory, endive, great burdock and yacon provide insights into Asteraceae paleo-polyploidization history and plant inulin production.</title>
        <authorList>
            <person name="Fan W."/>
            <person name="Wang S."/>
            <person name="Wang H."/>
            <person name="Wang A."/>
            <person name="Jiang F."/>
            <person name="Liu H."/>
            <person name="Zhao H."/>
            <person name="Xu D."/>
            <person name="Zhang Y."/>
        </authorList>
    </citation>
    <scope>NUCLEOTIDE SEQUENCE [LARGE SCALE GENOMIC DNA]</scope>
    <source>
        <strain evidence="2">cv. Yunnan</strain>
        <tissue evidence="1">Leaves</tissue>
    </source>
</reference>
<evidence type="ECO:0000313" key="2">
    <source>
        <dbReference type="Proteomes" id="UP001056120"/>
    </source>
</evidence>
<name>A0ACB8YC74_9ASTR</name>
<sequence length="451" mass="49295">MDPNAVVLEISSDEDVDWNEYARGLSNWVNDSDEVVVVSEFEKPVKKLKLGSCLVESDDDDCVVLDEDPNAPVEVREGKSDNGGDDDDDSDDIVVVSEKGQVACRDYPHSRHLCIKLPFSTTPNQSHCNQRKNAKNGSKAIQPVSQLPPAGLLYTLASVAVVPQNQIPRPGPLHANHRLTNVISPDIINPHRNNILASSNKLHPMLASQPVLRVNRPVFKTTNSVRAATTANRNPYRSYRGNFGNPIGQQNYQFNRMVSEASKYLGSLQPNAANTTVPRPPPSQTYISATVNHPNPCFQSHVSSYPLPENPLYQQQFLAVPPSSSRPQSASSQQTYMVPAQPSYPVPSKTTVDSPLVPVSDFAPNTSQGNQSQGPIVDLGFKDYGLGLPTGQDSATLKDTVSTNESPLEAVSGGLADYRFDWIFDNQPIEPGFTDYSFDSAFIDTGPIFDF</sequence>
<dbReference type="EMBL" id="CM042045">
    <property type="protein sequence ID" value="KAI3682630.1"/>
    <property type="molecule type" value="Genomic_DNA"/>
</dbReference>
<proteinExistence type="predicted"/>
<gene>
    <name evidence="1" type="ORF">L1987_82737</name>
</gene>
<protein>
    <submittedName>
        <fullName evidence="1">Uncharacterized protein</fullName>
    </submittedName>
</protein>
<comment type="caution">
    <text evidence="1">The sequence shown here is derived from an EMBL/GenBank/DDBJ whole genome shotgun (WGS) entry which is preliminary data.</text>
</comment>
<organism evidence="1 2">
    <name type="scientific">Smallanthus sonchifolius</name>
    <dbReference type="NCBI Taxonomy" id="185202"/>
    <lineage>
        <taxon>Eukaryota</taxon>
        <taxon>Viridiplantae</taxon>
        <taxon>Streptophyta</taxon>
        <taxon>Embryophyta</taxon>
        <taxon>Tracheophyta</taxon>
        <taxon>Spermatophyta</taxon>
        <taxon>Magnoliopsida</taxon>
        <taxon>eudicotyledons</taxon>
        <taxon>Gunneridae</taxon>
        <taxon>Pentapetalae</taxon>
        <taxon>asterids</taxon>
        <taxon>campanulids</taxon>
        <taxon>Asterales</taxon>
        <taxon>Asteraceae</taxon>
        <taxon>Asteroideae</taxon>
        <taxon>Heliantheae alliance</taxon>
        <taxon>Millerieae</taxon>
        <taxon>Smallanthus</taxon>
    </lineage>
</organism>
<reference evidence="2" key="1">
    <citation type="journal article" date="2022" name="Mol. Ecol. Resour.">
        <title>The genomes of chicory, endive, great burdock and yacon provide insights into Asteraceae palaeo-polyploidization history and plant inulin production.</title>
        <authorList>
            <person name="Fan W."/>
            <person name="Wang S."/>
            <person name="Wang H."/>
            <person name="Wang A."/>
            <person name="Jiang F."/>
            <person name="Liu H."/>
            <person name="Zhao H."/>
            <person name="Xu D."/>
            <person name="Zhang Y."/>
        </authorList>
    </citation>
    <scope>NUCLEOTIDE SEQUENCE [LARGE SCALE GENOMIC DNA]</scope>
    <source>
        <strain evidence="2">cv. Yunnan</strain>
    </source>
</reference>